<feature type="coiled-coil region" evidence="1">
    <location>
        <begin position="71"/>
        <end position="105"/>
    </location>
</feature>
<feature type="region of interest" description="Disordered" evidence="2">
    <location>
        <begin position="210"/>
        <end position="229"/>
    </location>
</feature>
<name>A0A091B1C0_9GAMM</name>
<sequence length="229" mass="24619">MIRALLSLAVASSLLASGLADAQQPPAQKKLYRWVDKDGKVQFSDALPPEAVDQARTEFNAASGSTTAQVERALTEEERAAKAEADRLQAIAEKEAEQARKTEAAMIASFQTEDELKRSFNNRIDLVKQTLEAIEAGVASQRASLASLLAEAAEAELAGRAVAPKQATDIRSLHDDMVRQQQMLVLKQGELVELDDELVRLVERFRELKGAADAPAPADDAAEAATPAG</sequence>
<keyword evidence="6" id="KW-1185">Reference proteome</keyword>
<keyword evidence="1" id="KW-0175">Coiled coil</keyword>
<dbReference type="PATRIC" id="fig|1384056.3.peg.1431"/>
<evidence type="ECO:0000256" key="1">
    <source>
        <dbReference type="SAM" id="Coils"/>
    </source>
</evidence>
<evidence type="ECO:0000259" key="4">
    <source>
        <dbReference type="Pfam" id="PF13511"/>
    </source>
</evidence>
<dbReference type="InterPro" id="IPR025392">
    <property type="entry name" value="DUF4124"/>
</dbReference>
<feature type="compositionally biased region" description="Low complexity" evidence="2">
    <location>
        <begin position="211"/>
        <end position="229"/>
    </location>
</feature>
<gene>
    <name evidence="5" type="ORF">N787_11055</name>
</gene>
<protein>
    <recommendedName>
        <fullName evidence="4">DUF4124 domain-containing protein</fullName>
    </recommendedName>
</protein>
<proteinExistence type="predicted"/>
<dbReference type="AlphaFoldDB" id="A0A091B1C0"/>
<organism evidence="5 6">
    <name type="scientific">Arenimonas metalli CF5-1</name>
    <dbReference type="NCBI Taxonomy" id="1384056"/>
    <lineage>
        <taxon>Bacteria</taxon>
        <taxon>Pseudomonadati</taxon>
        <taxon>Pseudomonadota</taxon>
        <taxon>Gammaproteobacteria</taxon>
        <taxon>Lysobacterales</taxon>
        <taxon>Lysobacteraceae</taxon>
        <taxon>Arenimonas</taxon>
    </lineage>
</organism>
<dbReference type="eggNOG" id="ENOG5032YYW">
    <property type="taxonomic scope" value="Bacteria"/>
</dbReference>
<dbReference type="RefSeq" id="WP_034212182.1">
    <property type="nucleotide sequence ID" value="NZ_AVCK01000017.1"/>
</dbReference>
<feature type="domain" description="DUF4124" evidence="4">
    <location>
        <begin position="25"/>
        <end position="57"/>
    </location>
</feature>
<evidence type="ECO:0000256" key="2">
    <source>
        <dbReference type="SAM" id="MobiDB-lite"/>
    </source>
</evidence>
<comment type="caution">
    <text evidence="5">The sequence shown here is derived from an EMBL/GenBank/DDBJ whole genome shotgun (WGS) entry which is preliminary data.</text>
</comment>
<dbReference type="EMBL" id="AVCK01000017">
    <property type="protein sequence ID" value="KFN46393.1"/>
    <property type="molecule type" value="Genomic_DNA"/>
</dbReference>
<dbReference type="STRING" id="1384056.N787_11055"/>
<feature type="signal peptide" evidence="3">
    <location>
        <begin position="1"/>
        <end position="22"/>
    </location>
</feature>
<keyword evidence="3" id="KW-0732">Signal</keyword>
<evidence type="ECO:0000313" key="6">
    <source>
        <dbReference type="Proteomes" id="UP000029393"/>
    </source>
</evidence>
<feature type="chain" id="PRO_5001869124" description="DUF4124 domain-containing protein" evidence="3">
    <location>
        <begin position="23"/>
        <end position="229"/>
    </location>
</feature>
<reference evidence="5 6" key="1">
    <citation type="submission" date="2013-09" db="EMBL/GenBank/DDBJ databases">
        <title>Genome sequencing of Arenimonas metalli.</title>
        <authorList>
            <person name="Chen F."/>
            <person name="Wang G."/>
        </authorList>
    </citation>
    <scope>NUCLEOTIDE SEQUENCE [LARGE SCALE GENOMIC DNA]</scope>
    <source>
        <strain evidence="5 6">CF5-1</strain>
    </source>
</reference>
<evidence type="ECO:0000313" key="5">
    <source>
        <dbReference type="EMBL" id="KFN46393.1"/>
    </source>
</evidence>
<accession>A0A091B1C0</accession>
<dbReference type="Pfam" id="PF13511">
    <property type="entry name" value="DUF4124"/>
    <property type="match status" value="1"/>
</dbReference>
<dbReference type="Proteomes" id="UP000029393">
    <property type="component" value="Unassembled WGS sequence"/>
</dbReference>
<evidence type="ECO:0000256" key="3">
    <source>
        <dbReference type="SAM" id="SignalP"/>
    </source>
</evidence>